<protein>
    <submittedName>
        <fullName evidence="5">Uncharacterized protein</fullName>
    </submittedName>
</protein>
<reference evidence="5" key="1">
    <citation type="submission" date="2021-02" db="EMBL/GenBank/DDBJ databases">
        <authorList>
            <person name="Nowell W R."/>
        </authorList>
    </citation>
    <scope>NUCLEOTIDE SEQUENCE</scope>
</reference>
<dbReference type="EMBL" id="CAJOBH010109264">
    <property type="protein sequence ID" value="CAF4653198.1"/>
    <property type="molecule type" value="Genomic_DNA"/>
</dbReference>
<dbReference type="Proteomes" id="UP000663855">
    <property type="component" value="Unassembled WGS sequence"/>
</dbReference>
<dbReference type="EMBL" id="CAJNRF010017484">
    <property type="protein sequence ID" value="CAF2232073.1"/>
    <property type="molecule type" value="Genomic_DNA"/>
</dbReference>
<evidence type="ECO:0000313" key="8">
    <source>
        <dbReference type="EMBL" id="CAF4653198.1"/>
    </source>
</evidence>
<organism evidence="5 10">
    <name type="scientific">Rotaria magnacalcarata</name>
    <dbReference type="NCBI Taxonomy" id="392030"/>
    <lineage>
        <taxon>Eukaryota</taxon>
        <taxon>Metazoa</taxon>
        <taxon>Spiralia</taxon>
        <taxon>Gnathifera</taxon>
        <taxon>Rotifera</taxon>
        <taxon>Eurotatoria</taxon>
        <taxon>Bdelloidea</taxon>
        <taxon>Philodinida</taxon>
        <taxon>Philodinidae</taxon>
        <taxon>Rotaria</taxon>
    </lineage>
</organism>
<evidence type="ECO:0000313" key="7">
    <source>
        <dbReference type="EMBL" id="CAF3894229.1"/>
    </source>
</evidence>
<dbReference type="Proteomes" id="UP000663824">
    <property type="component" value="Unassembled WGS sequence"/>
</dbReference>
<keyword evidence="1" id="KW-0472">Membrane</keyword>
<gene>
    <name evidence="8" type="ORF">BYL167_LOCUS42263</name>
    <name evidence="2" type="ORF">CJN711_LOCUS23247</name>
    <name evidence="9" type="ORF">GIL414_LOCUS45447</name>
    <name evidence="3" type="ORF">KQP761_LOCUS38794</name>
    <name evidence="5" type="ORF">MBJ925_LOCUS22486</name>
    <name evidence="7" type="ORF">UXM345_LOCUS10170</name>
    <name evidence="6" type="ORF">WKI299_LOCUS36073</name>
    <name evidence="4" type="ORF">XDN619_LOCUS18099</name>
</gene>
<dbReference type="OrthoDB" id="9999762at2759"/>
<evidence type="ECO:0000313" key="10">
    <source>
        <dbReference type="Proteomes" id="UP000663824"/>
    </source>
</evidence>
<evidence type="ECO:0000313" key="4">
    <source>
        <dbReference type="EMBL" id="CAF2098182.1"/>
    </source>
</evidence>
<dbReference type="Proteomes" id="UP000681720">
    <property type="component" value="Unassembled WGS sequence"/>
</dbReference>
<evidence type="ECO:0000313" key="6">
    <source>
        <dbReference type="EMBL" id="CAF2232073.1"/>
    </source>
</evidence>
<dbReference type="Proteomes" id="UP000663842">
    <property type="component" value="Unassembled WGS sequence"/>
</dbReference>
<evidence type="ECO:0000256" key="1">
    <source>
        <dbReference type="SAM" id="Phobius"/>
    </source>
</evidence>
<evidence type="ECO:0000313" key="2">
    <source>
        <dbReference type="EMBL" id="CAF1425302.1"/>
    </source>
</evidence>
<evidence type="ECO:0000313" key="9">
    <source>
        <dbReference type="EMBL" id="CAF4758489.1"/>
    </source>
</evidence>
<dbReference type="Proteomes" id="UP000663887">
    <property type="component" value="Unassembled WGS sequence"/>
</dbReference>
<dbReference type="EMBL" id="CAJNOW010022067">
    <property type="protein sequence ID" value="CAF1686470.1"/>
    <property type="molecule type" value="Genomic_DNA"/>
</dbReference>
<dbReference type="EMBL" id="CAJOBJ010139987">
    <property type="protein sequence ID" value="CAF4758489.1"/>
    <property type="molecule type" value="Genomic_DNA"/>
</dbReference>
<dbReference type="Proteomes" id="UP000681967">
    <property type="component" value="Unassembled WGS sequence"/>
</dbReference>
<keyword evidence="1" id="KW-1133">Transmembrane helix</keyword>
<dbReference type="Proteomes" id="UP000663856">
    <property type="component" value="Unassembled WGS sequence"/>
</dbReference>
<dbReference type="EMBL" id="CAJOBF010000958">
    <property type="protein sequence ID" value="CAF3894229.1"/>
    <property type="molecule type" value="Genomic_DNA"/>
</dbReference>
<comment type="caution">
    <text evidence="5">The sequence shown here is derived from an EMBL/GenBank/DDBJ whole genome shotgun (WGS) entry which is preliminary data.</text>
</comment>
<evidence type="ECO:0000313" key="3">
    <source>
        <dbReference type="EMBL" id="CAF1686470.1"/>
    </source>
</evidence>
<dbReference type="EMBL" id="CAJNRG010007817">
    <property type="protein sequence ID" value="CAF2098182.1"/>
    <property type="molecule type" value="Genomic_DNA"/>
</dbReference>
<feature type="transmembrane region" description="Helical" evidence="1">
    <location>
        <begin position="20"/>
        <end position="45"/>
    </location>
</feature>
<dbReference type="EMBL" id="CAJNOV010010851">
    <property type="protein sequence ID" value="CAF1425302.1"/>
    <property type="molecule type" value="Genomic_DNA"/>
</dbReference>
<dbReference type="AlphaFoldDB" id="A0A816UGX6"/>
<dbReference type="EMBL" id="CAJNRE010011526">
    <property type="protein sequence ID" value="CAF2102254.1"/>
    <property type="molecule type" value="Genomic_DNA"/>
</dbReference>
<name>A0A816UGX6_9BILA</name>
<keyword evidence="1" id="KW-0812">Transmembrane</keyword>
<proteinExistence type="predicted"/>
<evidence type="ECO:0000313" key="5">
    <source>
        <dbReference type="EMBL" id="CAF2102254.1"/>
    </source>
</evidence>
<accession>A0A816UGX6</accession>
<sequence>MIVIDWLQTREFVRENSERFLLYYLCGCFIGISIILLMVIIILYLEQRFKMRSDNQSSTRSSGYDDRNCYMPVYRYNCRTHCDVYQV</sequence>
<dbReference type="Proteomes" id="UP000663834">
    <property type="component" value="Unassembled WGS sequence"/>
</dbReference>